<sequence>MLRFLTCGFFFYAYLNGFWSQTLAHTLHTCKAAPRCGFVYDSTSWIDPKMFSRRRHTGTVSHPYELVCESPGDYFLQRTSGKSRSEMVSPPCESSCESVRYRFEQTPSRRQSSGKASLPCVSFRAWRHRVDWDWCKGKTRSGTGPHVVAESWLAT</sequence>
<accession>A0A6B0UW47</accession>
<name>A0A6B0UW47_IXORI</name>
<dbReference type="EMBL" id="GIFC01011926">
    <property type="protein sequence ID" value="MXU94009.1"/>
    <property type="molecule type" value="Transcribed_RNA"/>
</dbReference>
<evidence type="ECO:0000313" key="2">
    <source>
        <dbReference type="EMBL" id="MXU94009.1"/>
    </source>
</evidence>
<keyword evidence="1" id="KW-0732">Signal</keyword>
<reference evidence="2" key="1">
    <citation type="submission" date="2019-12" db="EMBL/GenBank/DDBJ databases">
        <title>An insight into the sialome of adult female Ixodes ricinus ticks feeding for 6 days.</title>
        <authorList>
            <person name="Perner J."/>
            <person name="Ribeiro J.M.C."/>
        </authorList>
    </citation>
    <scope>NUCLEOTIDE SEQUENCE</scope>
    <source>
        <strain evidence="2">Semi-engorged</strain>
        <tissue evidence="2">Salivary glands</tissue>
    </source>
</reference>
<protein>
    <submittedName>
        <fullName evidence="2">Putative secreted protein</fullName>
    </submittedName>
</protein>
<proteinExistence type="predicted"/>
<evidence type="ECO:0000256" key="1">
    <source>
        <dbReference type="SAM" id="SignalP"/>
    </source>
</evidence>
<feature type="signal peptide" evidence="1">
    <location>
        <begin position="1"/>
        <end position="24"/>
    </location>
</feature>
<feature type="chain" id="PRO_5025395640" evidence="1">
    <location>
        <begin position="25"/>
        <end position="155"/>
    </location>
</feature>
<dbReference type="AlphaFoldDB" id="A0A6B0UW47"/>
<organism evidence="2">
    <name type="scientific">Ixodes ricinus</name>
    <name type="common">Common tick</name>
    <name type="synonym">Acarus ricinus</name>
    <dbReference type="NCBI Taxonomy" id="34613"/>
    <lineage>
        <taxon>Eukaryota</taxon>
        <taxon>Metazoa</taxon>
        <taxon>Ecdysozoa</taxon>
        <taxon>Arthropoda</taxon>
        <taxon>Chelicerata</taxon>
        <taxon>Arachnida</taxon>
        <taxon>Acari</taxon>
        <taxon>Parasitiformes</taxon>
        <taxon>Ixodida</taxon>
        <taxon>Ixodoidea</taxon>
        <taxon>Ixodidae</taxon>
        <taxon>Ixodinae</taxon>
        <taxon>Ixodes</taxon>
    </lineage>
</organism>